<evidence type="ECO:0000313" key="4">
    <source>
        <dbReference type="Proteomes" id="UP001416393"/>
    </source>
</evidence>
<feature type="domain" description="Glucose/Sorbosone dehydrogenase" evidence="2">
    <location>
        <begin position="46"/>
        <end position="364"/>
    </location>
</feature>
<keyword evidence="4" id="KW-1185">Reference proteome</keyword>
<reference evidence="3 4" key="1">
    <citation type="submission" date="2024-01" db="EMBL/GenBank/DDBJ databases">
        <title>Mariniflexile litorale sp. nov., isolated from the shallow sediments of the Sea of Japan.</title>
        <authorList>
            <person name="Romanenko L."/>
            <person name="Bystritskaya E."/>
            <person name="Isaeva M."/>
        </authorList>
    </citation>
    <scope>NUCLEOTIDE SEQUENCE [LARGE SCALE GENOMIC DNA]</scope>
    <source>
        <strain evidence="3 4">KCTC 32427</strain>
    </source>
</reference>
<dbReference type="RefSeq" id="WP_346240437.1">
    <property type="nucleotide sequence ID" value="NZ_JAZHYP010000002.1"/>
</dbReference>
<evidence type="ECO:0000313" key="3">
    <source>
        <dbReference type="EMBL" id="MEN3322879.1"/>
    </source>
</evidence>
<dbReference type="InterPro" id="IPR011042">
    <property type="entry name" value="6-blade_b-propeller_TolB-like"/>
</dbReference>
<sequence length="374" mass="42022">MKQLHTVFSIILISLSACAQQTESEVKAQDPENVNYTTELVVSDINIPWGMAFLPDGSMLITEKAGELIHFKNGTKTLIEGVPEIYVRGQGGFMGIKLHPNYQTNGWIYFSYASAEGEDDGGNTAIMRAKLKDNTLVEKEVLYKASPNSKKGQHFGSRIEFDNEGYLYFSIGERGDRDVNPQDITRDCGKIYRLHEDGRIPTDNPFVNSENAKPAIYSYGHRNPQGLLKNPETGDIWEHEHGPQGGDEINIIQKGKNYGWPVISYGINYNGTSFTDITKKEGMEQPLFYWVPSIAPSGMAFVTSNKYPDWKGNLLVGSLKFEYLERLVLDNRKVIKREKLIEKTGRIRDVVQAPDGYIYVAVEGKGIVKIVPKN</sequence>
<keyword evidence="3" id="KW-0560">Oxidoreductase</keyword>
<feature type="signal peptide" evidence="1">
    <location>
        <begin position="1"/>
        <end position="19"/>
    </location>
</feature>
<proteinExistence type="predicted"/>
<evidence type="ECO:0000256" key="1">
    <source>
        <dbReference type="SAM" id="SignalP"/>
    </source>
</evidence>
<dbReference type="SUPFAM" id="SSF50952">
    <property type="entry name" value="Soluble quinoprotein glucose dehydrogenase"/>
    <property type="match status" value="1"/>
</dbReference>
<organism evidence="3 4">
    <name type="scientific">Mariniflexile soesokkakense</name>
    <dbReference type="NCBI Taxonomy" id="1343160"/>
    <lineage>
        <taxon>Bacteria</taxon>
        <taxon>Pseudomonadati</taxon>
        <taxon>Bacteroidota</taxon>
        <taxon>Flavobacteriia</taxon>
        <taxon>Flavobacteriales</taxon>
        <taxon>Flavobacteriaceae</taxon>
        <taxon>Mariniflexile</taxon>
    </lineage>
</organism>
<comment type="caution">
    <text evidence="3">The sequence shown here is derived from an EMBL/GenBank/DDBJ whole genome shotgun (WGS) entry which is preliminary data.</text>
</comment>
<dbReference type="InterPro" id="IPR011041">
    <property type="entry name" value="Quinoprot_gluc/sorb_DH_b-prop"/>
</dbReference>
<dbReference type="Gene3D" id="2.120.10.30">
    <property type="entry name" value="TolB, C-terminal domain"/>
    <property type="match status" value="1"/>
</dbReference>
<accession>A0ABV0A966</accession>
<dbReference type="InterPro" id="IPR012938">
    <property type="entry name" value="Glc/Sorbosone_DH"/>
</dbReference>
<dbReference type="Pfam" id="PF07995">
    <property type="entry name" value="GSDH"/>
    <property type="match status" value="1"/>
</dbReference>
<dbReference type="PANTHER" id="PTHR19328:SF75">
    <property type="entry name" value="ALDOSE SUGAR DEHYDROGENASE YLII"/>
    <property type="match status" value="1"/>
</dbReference>
<protein>
    <submittedName>
        <fullName evidence="3">PQQ-dependent sugar dehydrogenase</fullName>
        <ecNumber evidence="3">1.1.5.-</ecNumber>
    </submittedName>
</protein>
<gene>
    <name evidence="3" type="ORF">VP395_04015</name>
</gene>
<feature type="chain" id="PRO_5046042293" evidence="1">
    <location>
        <begin position="20"/>
        <end position="374"/>
    </location>
</feature>
<dbReference type="PROSITE" id="PS51257">
    <property type="entry name" value="PROKAR_LIPOPROTEIN"/>
    <property type="match status" value="1"/>
</dbReference>
<dbReference type="EMBL" id="JAZHYP010000002">
    <property type="protein sequence ID" value="MEN3322879.1"/>
    <property type="molecule type" value="Genomic_DNA"/>
</dbReference>
<dbReference type="EC" id="1.1.5.-" evidence="3"/>
<dbReference type="GO" id="GO:0016491">
    <property type="term" value="F:oxidoreductase activity"/>
    <property type="evidence" value="ECO:0007669"/>
    <property type="project" value="UniProtKB-KW"/>
</dbReference>
<dbReference type="PANTHER" id="PTHR19328">
    <property type="entry name" value="HEDGEHOG-INTERACTING PROTEIN"/>
    <property type="match status" value="1"/>
</dbReference>
<dbReference type="Proteomes" id="UP001416393">
    <property type="component" value="Unassembled WGS sequence"/>
</dbReference>
<evidence type="ECO:0000259" key="2">
    <source>
        <dbReference type="Pfam" id="PF07995"/>
    </source>
</evidence>
<name>A0ABV0A966_9FLAO</name>
<keyword evidence="1" id="KW-0732">Signal</keyword>